<feature type="transmembrane region" description="Helical" evidence="1">
    <location>
        <begin position="721"/>
        <end position="744"/>
    </location>
</feature>
<evidence type="ECO:0000256" key="1">
    <source>
        <dbReference type="SAM" id="Phobius"/>
    </source>
</evidence>
<feature type="transmembrane region" description="Helical" evidence="1">
    <location>
        <begin position="783"/>
        <end position="803"/>
    </location>
</feature>
<dbReference type="InterPro" id="IPR029063">
    <property type="entry name" value="SAM-dependent_MTases_sf"/>
</dbReference>
<feature type="transmembrane region" description="Helical" evidence="1">
    <location>
        <begin position="139"/>
        <end position="160"/>
    </location>
</feature>
<keyword evidence="2" id="KW-0489">Methyltransferase</keyword>
<keyword evidence="1" id="KW-0472">Membrane</keyword>
<feature type="transmembrane region" description="Helical" evidence="1">
    <location>
        <begin position="107"/>
        <end position="127"/>
    </location>
</feature>
<dbReference type="GO" id="GO:0008168">
    <property type="term" value="F:methyltransferase activity"/>
    <property type="evidence" value="ECO:0007669"/>
    <property type="project" value="UniProtKB-KW"/>
</dbReference>
<keyword evidence="2" id="KW-0808">Transferase</keyword>
<reference evidence="2" key="1">
    <citation type="submission" date="2023-06" db="EMBL/GenBank/DDBJ databases">
        <authorList>
            <person name="Jiang Y."/>
            <person name="Liu Q."/>
        </authorList>
    </citation>
    <scope>NUCLEOTIDE SEQUENCE</scope>
    <source>
        <strain evidence="2">CGMCC 1.12090</strain>
    </source>
</reference>
<dbReference type="Gene3D" id="3.40.50.150">
    <property type="entry name" value="Vaccinia Virus protein VP39"/>
    <property type="match status" value="1"/>
</dbReference>
<keyword evidence="1" id="KW-1133">Transmembrane helix</keyword>
<dbReference type="EMBL" id="JAUKVY010000018">
    <property type="protein sequence ID" value="MDO1535244.1"/>
    <property type="molecule type" value="Genomic_DNA"/>
</dbReference>
<dbReference type="Pfam" id="PF01564">
    <property type="entry name" value="Spermine_synth"/>
    <property type="match status" value="1"/>
</dbReference>
<proteinExistence type="predicted"/>
<feature type="transmembrane region" description="Helical" evidence="1">
    <location>
        <begin position="628"/>
        <end position="651"/>
    </location>
</feature>
<feature type="transmembrane region" description="Helical" evidence="1">
    <location>
        <begin position="657"/>
        <end position="675"/>
    </location>
</feature>
<dbReference type="SUPFAM" id="SSF53335">
    <property type="entry name" value="S-adenosyl-L-methionine-dependent methyltransferases"/>
    <property type="match status" value="1"/>
</dbReference>
<feature type="transmembrane region" description="Helical" evidence="1">
    <location>
        <begin position="687"/>
        <end position="709"/>
    </location>
</feature>
<sequence>MAPAPLIAVALVSAAALAYEILLMRLFSVILWHHFAYMIISLALLGWGASGALLTLAQAAVRKHFAPLFCAAASGFGLGAIACFMLAQRVPFNPLELFWDPRQPGWLLAVYLLLLLPFLCAGACVCMTLSRFRGQVSRIYSVDILGAGAGSLGIVALLFVLSPADALQLIGALGCVAAAVGWIECGGRRRWPALALLALAGVPLVLPSEWMAPAMSPYKELSQTLRIPGARVVAQRSSPLGLVSVVESPRIPLRHAPGLSLTASTEPPPQWGVFTDGEGLNALTRFDGRRGTLAHLDQISSALPYHLLRAPHVLVLGAGAGQDVLQAHYHGARRIDAVELNPQIVELVRGPFAAAAGGVYGPMAHVHVAEARGFIAASRQRYDLIQVALLDSFSASSAGLYALAENYLYTVEALQDDLRHLQPGGLLAVTRWVTLPARDALKLFAAAVVALERSGVGDPASRLALIRSWKTTTLLVKNGALTPDDIAAIKAFCVTRSFDLAFYPGMRQGEANRFNVVEGPDLFDGAQALLGPGRGEFMARYKFHIEPATDDKPHFFHFFKWRSLPELLALKEQGGLPLLEWGYPVLVATLVQALVASLLLIGLPLAWVARSGALRAVSTTPGVSRGRVLVYFLAIGFGFMFIEIAFIQKFVLFLSHPLYAIAGVLFAFLLFAGIGSGVSGRLKGCPVVAVAGGIAVSAALCLLVLPWLFEHAMGLPDAARILIAVTLIAPLAFFMGMPFPLGLARVEAAEARLVPWAWGINGCASVTAAVLATLLAIHIGFTAVVVAALLLYGVAAAALPGGLDSASAFAEG</sequence>
<keyword evidence="1" id="KW-0812">Transmembrane</keyword>
<protein>
    <submittedName>
        <fullName evidence="2">SAM-dependent methyltransferase</fullName>
    </submittedName>
</protein>
<feature type="transmembrane region" description="Helical" evidence="1">
    <location>
        <begin position="34"/>
        <end position="56"/>
    </location>
</feature>
<evidence type="ECO:0000313" key="2">
    <source>
        <dbReference type="EMBL" id="MDO1535244.1"/>
    </source>
</evidence>
<gene>
    <name evidence="2" type="ORF">Q2T77_23395</name>
</gene>
<dbReference type="Proteomes" id="UP001169027">
    <property type="component" value="Unassembled WGS sequence"/>
</dbReference>
<dbReference type="RefSeq" id="WP_301812940.1">
    <property type="nucleotide sequence ID" value="NZ_JAUJZH010000018.1"/>
</dbReference>
<evidence type="ECO:0000313" key="3">
    <source>
        <dbReference type="Proteomes" id="UP001169027"/>
    </source>
</evidence>
<feature type="transmembrane region" description="Helical" evidence="1">
    <location>
        <begin position="756"/>
        <end position="777"/>
    </location>
</feature>
<keyword evidence="3" id="KW-1185">Reference proteome</keyword>
<feature type="transmembrane region" description="Helical" evidence="1">
    <location>
        <begin position="581"/>
        <end position="607"/>
    </location>
</feature>
<dbReference type="GO" id="GO:0032259">
    <property type="term" value="P:methylation"/>
    <property type="evidence" value="ECO:0007669"/>
    <property type="project" value="UniProtKB-KW"/>
</dbReference>
<feature type="transmembrane region" description="Helical" evidence="1">
    <location>
        <begin position="191"/>
        <end position="212"/>
    </location>
</feature>
<comment type="caution">
    <text evidence="2">The sequence shown here is derived from an EMBL/GenBank/DDBJ whole genome shotgun (WGS) entry which is preliminary data.</text>
</comment>
<name>A0ABT8S8L5_9BURK</name>
<feature type="transmembrane region" description="Helical" evidence="1">
    <location>
        <begin position="166"/>
        <end position="184"/>
    </location>
</feature>
<feature type="transmembrane region" description="Helical" evidence="1">
    <location>
        <begin position="68"/>
        <end position="87"/>
    </location>
</feature>
<organism evidence="2 3">
    <name type="scientific">Variovorax ginsengisoli</name>
    <dbReference type="NCBI Taxonomy" id="363844"/>
    <lineage>
        <taxon>Bacteria</taxon>
        <taxon>Pseudomonadati</taxon>
        <taxon>Pseudomonadota</taxon>
        <taxon>Betaproteobacteria</taxon>
        <taxon>Burkholderiales</taxon>
        <taxon>Comamonadaceae</taxon>
        <taxon>Variovorax</taxon>
    </lineage>
</organism>
<accession>A0ABT8S8L5</accession>